<dbReference type="InterPro" id="IPR052638">
    <property type="entry name" value="PiggyBac_TE-derived"/>
</dbReference>
<reference evidence="3" key="1">
    <citation type="submission" date="2025-08" db="UniProtKB">
        <authorList>
            <consortium name="RefSeq"/>
        </authorList>
    </citation>
    <scope>IDENTIFICATION</scope>
</reference>
<gene>
    <name evidence="3" type="primary">LOC136079387</name>
</gene>
<evidence type="ECO:0000313" key="2">
    <source>
        <dbReference type="Proteomes" id="UP001652625"/>
    </source>
</evidence>
<accession>A0ABM4BPZ2</accession>
<dbReference type="Proteomes" id="UP001652625">
    <property type="component" value="Chromosome 04"/>
</dbReference>
<sequence>MKLLRKSNNIVFEQHSLVDEMMVRYCGHQGLKKFIRGKPIRFGHKLWSLCGSSGYCFNFSLYCGKGKEQVQKAVGTRVVNKMLDIIENPSSYQIYFDNIFSNYNLFEAIKEKSCKTTGAMQNK</sequence>
<feature type="domain" description="PiggyBac transposable element-derived protein" evidence="1">
    <location>
        <begin position="11"/>
        <end position="122"/>
    </location>
</feature>
<keyword evidence="2" id="KW-1185">Reference proteome</keyword>
<proteinExistence type="predicted"/>
<organism evidence="2 3">
    <name type="scientific">Hydra vulgaris</name>
    <name type="common">Hydra</name>
    <name type="synonym">Hydra attenuata</name>
    <dbReference type="NCBI Taxonomy" id="6087"/>
    <lineage>
        <taxon>Eukaryota</taxon>
        <taxon>Metazoa</taxon>
        <taxon>Cnidaria</taxon>
        <taxon>Hydrozoa</taxon>
        <taxon>Hydroidolina</taxon>
        <taxon>Anthoathecata</taxon>
        <taxon>Aplanulata</taxon>
        <taxon>Hydridae</taxon>
        <taxon>Hydra</taxon>
    </lineage>
</organism>
<name>A0ABM4BPZ2_HYDVU</name>
<dbReference type="GeneID" id="136079387"/>
<evidence type="ECO:0000259" key="1">
    <source>
        <dbReference type="Pfam" id="PF13843"/>
    </source>
</evidence>
<dbReference type="Pfam" id="PF13843">
    <property type="entry name" value="DDE_Tnp_1_7"/>
    <property type="match status" value="1"/>
</dbReference>
<evidence type="ECO:0000313" key="3">
    <source>
        <dbReference type="RefSeq" id="XP_065651194.1"/>
    </source>
</evidence>
<dbReference type="PANTHER" id="PTHR47055:SF3">
    <property type="entry name" value="PHORBOL-ESTER_DAG-TYPE DOMAIN-CONTAINING PROTEIN"/>
    <property type="match status" value="1"/>
</dbReference>
<dbReference type="PANTHER" id="PTHR47055">
    <property type="entry name" value="DDE_TNP_1_7 DOMAIN-CONTAINING PROTEIN"/>
    <property type="match status" value="1"/>
</dbReference>
<protein>
    <submittedName>
        <fullName evidence="3">PiggyBac transposable element-derived protein 3-like</fullName>
    </submittedName>
</protein>
<dbReference type="RefSeq" id="XP_065651194.1">
    <property type="nucleotide sequence ID" value="XM_065795122.1"/>
</dbReference>
<dbReference type="InterPro" id="IPR029526">
    <property type="entry name" value="PGBD"/>
</dbReference>